<dbReference type="PATRIC" id="fig|1429439.4.peg.6935"/>
<accession>W4LMW8</accession>
<dbReference type="Proteomes" id="UP000019140">
    <property type="component" value="Unassembled WGS sequence"/>
</dbReference>
<protein>
    <recommendedName>
        <fullName evidence="6">Reverse transcriptase domain-containing protein</fullName>
    </recommendedName>
</protein>
<feature type="domain" description="Reverse transcriptase" evidence="2">
    <location>
        <begin position="75"/>
        <end position="169"/>
    </location>
</feature>
<gene>
    <name evidence="4" type="ORF">ETSY2_41240</name>
</gene>
<evidence type="ECO:0000256" key="1">
    <source>
        <dbReference type="ARBA" id="ARBA00034120"/>
    </source>
</evidence>
<dbReference type="PANTHER" id="PTHR34047:SF8">
    <property type="entry name" value="PROTEIN YKFC"/>
    <property type="match status" value="1"/>
</dbReference>
<comment type="similarity">
    <text evidence="1">Belongs to the bacterial reverse transcriptase family.</text>
</comment>
<evidence type="ECO:0000313" key="4">
    <source>
        <dbReference type="EMBL" id="ETW99292.1"/>
    </source>
</evidence>
<reference evidence="4 5" key="1">
    <citation type="journal article" date="2014" name="Nature">
        <title>An environmental bacterial taxon with a large and distinct metabolic repertoire.</title>
        <authorList>
            <person name="Wilson M.C."/>
            <person name="Mori T."/>
            <person name="Ruckert C."/>
            <person name="Uria A.R."/>
            <person name="Helf M.J."/>
            <person name="Takada K."/>
            <person name="Gernert C."/>
            <person name="Steffens U.A."/>
            <person name="Heycke N."/>
            <person name="Schmitt S."/>
            <person name="Rinke C."/>
            <person name="Helfrich E.J."/>
            <person name="Brachmann A.O."/>
            <person name="Gurgui C."/>
            <person name="Wakimoto T."/>
            <person name="Kracht M."/>
            <person name="Crusemann M."/>
            <person name="Hentschel U."/>
            <person name="Abe I."/>
            <person name="Matsunaga S."/>
            <person name="Kalinowski J."/>
            <person name="Takeyama H."/>
            <person name="Piel J."/>
        </authorList>
    </citation>
    <scope>NUCLEOTIDE SEQUENCE [LARGE SCALE GENOMIC DNA]</scope>
    <source>
        <strain evidence="5">TSY2</strain>
    </source>
</reference>
<evidence type="ECO:0000313" key="5">
    <source>
        <dbReference type="Proteomes" id="UP000019140"/>
    </source>
</evidence>
<dbReference type="Pfam" id="PF13655">
    <property type="entry name" value="RVT_N"/>
    <property type="match status" value="1"/>
</dbReference>
<dbReference type="EMBL" id="AZHX01001856">
    <property type="protein sequence ID" value="ETW99292.1"/>
    <property type="molecule type" value="Genomic_DNA"/>
</dbReference>
<dbReference type="AlphaFoldDB" id="W4LMW8"/>
<dbReference type="SUPFAM" id="SSF56672">
    <property type="entry name" value="DNA/RNA polymerases"/>
    <property type="match status" value="1"/>
</dbReference>
<dbReference type="PANTHER" id="PTHR34047">
    <property type="entry name" value="NUCLEAR INTRON MATURASE 1, MITOCHONDRIAL-RELATED"/>
    <property type="match status" value="1"/>
</dbReference>
<dbReference type="HOGENOM" id="CLU_013584_10_0_7"/>
<organism evidence="4 5">
    <name type="scientific">Candidatus Entotheonella gemina</name>
    <dbReference type="NCBI Taxonomy" id="1429439"/>
    <lineage>
        <taxon>Bacteria</taxon>
        <taxon>Pseudomonadati</taxon>
        <taxon>Nitrospinota/Tectimicrobiota group</taxon>
        <taxon>Candidatus Tectimicrobiota</taxon>
        <taxon>Candidatus Entotheonellia</taxon>
        <taxon>Candidatus Entotheonellales</taxon>
        <taxon>Candidatus Entotheonellaceae</taxon>
        <taxon>Candidatus Entotheonella</taxon>
    </lineage>
</organism>
<dbReference type="CDD" id="cd01651">
    <property type="entry name" value="RT_G2_intron"/>
    <property type="match status" value="1"/>
</dbReference>
<evidence type="ECO:0008006" key="6">
    <source>
        <dbReference type="Google" id="ProtNLM"/>
    </source>
</evidence>
<dbReference type="InterPro" id="IPR025960">
    <property type="entry name" value="RVT_N"/>
</dbReference>
<evidence type="ECO:0000259" key="2">
    <source>
        <dbReference type="Pfam" id="PF00078"/>
    </source>
</evidence>
<keyword evidence="5" id="KW-1185">Reference proteome</keyword>
<proteinExistence type="inferred from homology"/>
<evidence type="ECO:0000259" key="3">
    <source>
        <dbReference type="Pfam" id="PF13655"/>
    </source>
</evidence>
<dbReference type="InterPro" id="IPR051083">
    <property type="entry name" value="GrpII_Intron_Splice-Mob/Def"/>
</dbReference>
<dbReference type="InterPro" id="IPR000477">
    <property type="entry name" value="RT_dom"/>
</dbReference>
<dbReference type="Pfam" id="PF00078">
    <property type="entry name" value="RVT_1"/>
    <property type="match status" value="1"/>
</dbReference>
<dbReference type="InterPro" id="IPR043502">
    <property type="entry name" value="DNA/RNA_pol_sf"/>
</dbReference>
<name>W4LMW8_9BACT</name>
<feature type="domain" description="Reverse transcriptase N-terminal" evidence="3">
    <location>
        <begin position="7"/>
        <end position="60"/>
    </location>
</feature>
<sequence>MSKGWPWGKVRALQHLLTHSFSGKAVAVKRVTNNEGKRTPGVDGIIWDTPEKKICAMLKLRQRGYRAQPLRRIYIPKNGSTNRFRPLSIPTMYDRAMQALYLLALDPIVETQGDPNSYGFRTERSTADAIEQCFIVLSKKHSAPWIPEGDIRACFDGISHEWLLAHIPMDRVILKKWLKGMSQDWPQGSWISKSFIPRKQAYRKEVSALP</sequence>
<comment type="caution">
    <text evidence="4">The sequence shown here is derived from an EMBL/GenBank/DDBJ whole genome shotgun (WGS) entry which is preliminary data.</text>
</comment>